<dbReference type="EMBL" id="MU394285">
    <property type="protein sequence ID" value="KAI6091906.1"/>
    <property type="molecule type" value="Genomic_DNA"/>
</dbReference>
<dbReference type="Proteomes" id="UP001497680">
    <property type="component" value="Unassembled WGS sequence"/>
</dbReference>
<name>A0ACC0DGD4_9PEZI</name>
<protein>
    <submittedName>
        <fullName evidence="1">HET-domain-containing protein</fullName>
    </submittedName>
</protein>
<comment type="caution">
    <text evidence="1">The sequence shown here is derived from an EMBL/GenBank/DDBJ whole genome shotgun (WGS) entry which is preliminary data.</text>
</comment>
<organism evidence="1 2">
    <name type="scientific">Hypoxylon rubiginosum</name>
    <dbReference type="NCBI Taxonomy" id="110542"/>
    <lineage>
        <taxon>Eukaryota</taxon>
        <taxon>Fungi</taxon>
        <taxon>Dikarya</taxon>
        <taxon>Ascomycota</taxon>
        <taxon>Pezizomycotina</taxon>
        <taxon>Sordariomycetes</taxon>
        <taxon>Xylariomycetidae</taxon>
        <taxon>Xylariales</taxon>
        <taxon>Hypoxylaceae</taxon>
        <taxon>Hypoxylon</taxon>
    </lineage>
</organism>
<accession>A0ACC0DGD4</accession>
<evidence type="ECO:0000313" key="1">
    <source>
        <dbReference type="EMBL" id="KAI6091906.1"/>
    </source>
</evidence>
<reference evidence="1 2" key="1">
    <citation type="journal article" date="2022" name="New Phytol.">
        <title>Ecological generalism drives hyperdiversity of secondary metabolite gene clusters in xylarialean endophytes.</title>
        <authorList>
            <person name="Franco M.E.E."/>
            <person name="Wisecaver J.H."/>
            <person name="Arnold A.E."/>
            <person name="Ju Y.M."/>
            <person name="Slot J.C."/>
            <person name="Ahrendt S."/>
            <person name="Moore L.P."/>
            <person name="Eastman K.E."/>
            <person name="Scott K."/>
            <person name="Konkel Z."/>
            <person name="Mondo S.J."/>
            <person name="Kuo A."/>
            <person name="Hayes R.D."/>
            <person name="Haridas S."/>
            <person name="Andreopoulos B."/>
            <person name="Riley R."/>
            <person name="LaButti K."/>
            <person name="Pangilinan J."/>
            <person name="Lipzen A."/>
            <person name="Amirebrahimi M."/>
            <person name="Yan J."/>
            <person name="Adam C."/>
            <person name="Keymanesh K."/>
            <person name="Ng V."/>
            <person name="Louie K."/>
            <person name="Northen T."/>
            <person name="Drula E."/>
            <person name="Henrissat B."/>
            <person name="Hsieh H.M."/>
            <person name="Youens-Clark K."/>
            <person name="Lutzoni F."/>
            <person name="Miadlikowska J."/>
            <person name="Eastwood D.C."/>
            <person name="Hamelin R.C."/>
            <person name="Grigoriev I.V."/>
            <person name="U'Ren J.M."/>
        </authorList>
    </citation>
    <scope>NUCLEOTIDE SEQUENCE [LARGE SCALE GENOMIC DNA]</scope>
    <source>
        <strain evidence="1 2">ER1909</strain>
    </source>
</reference>
<evidence type="ECO:0000313" key="2">
    <source>
        <dbReference type="Proteomes" id="UP001497680"/>
    </source>
</evidence>
<proteinExistence type="predicted"/>
<sequence>MVRYRYTPLPGNNYIRLATIHPGKFKDDIVVSFQTLPFPGPKYEALSYAWGSKKNPLPVYVSGCDVGTTLALRKICKLRFEKISSTQNLCIALRHLRYVDQPRVMWIDALCIHQADTAEKGPQVVMMGDIFRLAHRVVAWLGPEENDSNHAMALIRYIGLQVEVDYFTHIMSAVDGCPDPELADKNTRLPWNARSYRSVYHLISRQWFQRLWVRQEISLANPEAIVMCGFWQVKWHIFGRALYCIGSKPRLVWEFFGDFNTCLQTISQLILNRSSTSILSLRLHYQNCQCLTPLDRLYAILAILPEHQRALIPFPDYTISYVELYTYVTIRWILCYDLNILGQCDLRDDGPCSSWVPDWTKPSSLPYKTFGHMGWRASSQVQSRCEFRRPRVLRVNGISKTLIKHNYQVPDFDNILDIERFRKLRRLLFKLNRDELNMVKTYARTLVGNLFRDDYDPPLVRFTSLNEAKHILELLLSDYQYNDDDFGVGSVGSNFLAVVASAISGLQLFQTTGGHLGIASESARLGDEICCVLGCEELLLLRPLENGTFKLVGPCRVPELSNGESFLGPLPDNLRPVRVYNKVTGYHEYGFKDVSSGKTTYEDPRLKSLLLDPDDLHSFRKRLDENHWATIYVDPEILRKSGVELRCFDLV</sequence>
<keyword evidence="2" id="KW-1185">Reference proteome</keyword>
<gene>
    <name evidence="1" type="ORF">F4821DRAFT_225837</name>
</gene>